<evidence type="ECO:0000256" key="1">
    <source>
        <dbReference type="ARBA" id="ARBA00023125"/>
    </source>
</evidence>
<dbReference type="GO" id="GO:0003677">
    <property type="term" value="F:DNA binding"/>
    <property type="evidence" value="ECO:0007669"/>
    <property type="project" value="UniProtKB-KW"/>
</dbReference>
<dbReference type="Pfam" id="PF01381">
    <property type="entry name" value="HTH_3"/>
    <property type="match status" value="1"/>
</dbReference>
<organism evidence="4 5">
    <name type="scientific">Coprococcus comes</name>
    <dbReference type="NCBI Taxonomy" id="410072"/>
    <lineage>
        <taxon>Bacteria</taxon>
        <taxon>Bacillati</taxon>
        <taxon>Bacillota</taxon>
        <taxon>Clostridia</taxon>
        <taxon>Lachnospirales</taxon>
        <taxon>Lachnospiraceae</taxon>
        <taxon>Coprococcus</taxon>
    </lineage>
</organism>
<name>A0A174FK92_9FIRM</name>
<evidence type="ECO:0000259" key="3">
    <source>
        <dbReference type="PROSITE" id="PS50943"/>
    </source>
</evidence>
<keyword evidence="2" id="KW-0812">Transmembrane</keyword>
<keyword evidence="2" id="KW-0472">Membrane</keyword>
<sequence>MNFNEKLINLRKSKGLSQEELGNELKVSRQTISKWESCQSYPDFQRLVLLSDYFGLTLDELVRDIDVQEVREKNLNNEKLSSIYSDMNEAKNFIRVCLVIGVVILIFFAMIVTYGIFFVK</sequence>
<dbReference type="SMART" id="SM00530">
    <property type="entry name" value="HTH_XRE"/>
    <property type="match status" value="1"/>
</dbReference>
<dbReference type="SUPFAM" id="SSF47413">
    <property type="entry name" value="lambda repressor-like DNA-binding domains"/>
    <property type="match status" value="1"/>
</dbReference>
<dbReference type="PANTHER" id="PTHR46558">
    <property type="entry name" value="TRACRIPTIONAL REGULATORY PROTEIN-RELATED-RELATED"/>
    <property type="match status" value="1"/>
</dbReference>
<evidence type="ECO:0000313" key="5">
    <source>
        <dbReference type="Proteomes" id="UP000095362"/>
    </source>
</evidence>
<dbReference type="InterPro" id="IPR001387">
    <property type="entry name" value="Cro/C1-type_HTH"/>
</dbReference>
<evidence type="ECO:0000256" key="2">
    <source>
        <dbReference type="SAM" id="Phobius"/>
    </source>
</evidence>
<dbReference type="InterPro" id="IPR010982">
    <property type="entry name" value="Lambda_DNA-bd_dom_sf"/>
</dbReference>
<feature type="transmembrane region" description="Helical" evidence="2">
    <location>
        <begin position="93"/>
        <end position="117"/>
    </location>
</feature>
<accession>A0A174FK92</accession>
<proteinExistence type="predicted"/>
<evidence type="ECO:0000313" key="4">
    <source>
        <dbReference type="EMBL" id="CUO48890.1"/>
    </source>
</evidence>
<dbReference type="PROSITE" id="PS50943">
    <property type="entry name" value="HTH_CROC1"/>
    <property type="match status" value="1"/>
</dbReference>
<dbReference type="PANTHER" id="PTHR46558:SF13">
    <property type="entry name" value="HTH-TYPE TRANSCRIPTIONAL REGULATOR IMMR"/>
    <property type="match status" value="1"/>
</dbReference>
<dbReference type="Proteomes" id="UP000095362">
    <property type="component" value="Unassembled WGS sequence"/>
</dbReference>
<keyword evidence="1" id="KW-0238">DNA-binding</keyword>
<dbReference type="EMBL" id="CYZK01000015">
    <property type="protein sequence ID" value="CUO48890.1"/>
    <property type="molecule type" value="Genomic_DNA"/>
</dbReference>
<feature type="domain" description="HTH cro/C1-type" evidence="3">
    <location>
        <begin position="7"/>
        <end position="61"/>
    </location>
</feature>
<dbReference type="AlphaFoldDB" id="A0A174FK92"/>
<protein>
    <submittedName>
        <fullName evidence="4">Putative zinc finger/helix-turn-helix protein, YgiT family</fullName>
    </submittedName>
</protein>
<dbReference type="Gene3D" id="1.10.260.40">
    <property type="entry name" value="lambda repressor-like DNA-binding domains"/>
    <property type="match status" value="1"/>
</dbReference>
<dbReference type="RefSeq" id="WP_055261577.1">
    <property type="nucleotide sequence ID" value="NZ_CYZK01000015.1"/>
</dbReference>
<dbReference type="CDD" id="cd00093">
    <property type="entry name" value="HTH_XRE"/>
    <property type="match status" value="1"/>
</dbReference>
<keyword evidence="2" id="KW-1133">Transmembrane helix</keyword>
<gene>
    <name evidence="4" type="ORF">ERS852481_02187</name>
</gene>
<reference evidence="4 5" key="1">
    <citation type="submission" date="2015-09" db="EMBL/GenBank/DDBJ databases">
        <authorList>
            <consortium name="Pathogen Informatics"/>
        </authorList>
    </citation>
    <scope>NUCLEOTIDE SEQUENCE [LARGE SCALE GENOMIC DNA]</scope>
    <source>
        <strain evidence="4 5">2789STDY5834866</strain>
    </source>
</reference>